<dbReference type="PROSITE" id="PS50943">
    <property type="entry name" value="HTH_CROC1"/>
    <property type="match status" value="1"/>
</dbReference>
<keyword evidence="6" id="KW-1185">Reference proteome</keyword>
<evidence type="ECO:0000313" key="6">
    <source>
        <dbReference type="Proteomes" id="UP000192411"/>
    </source>
</evidence>
<evidence type="ECO:0000256" key="2">
    <source>
        <dbReference type="ARBA" id="ARBA00023125"/>
    </source>
</evidence>
<protein>
    <submittedName>
        <fullName evidence="5">Transcriptional regulator</fullName>
    </submittedName>
</protein>
<dbReference type="InterPro" id="IPR010982">
    <property type="entry name" value="Lambda_DNA-bd_dom_sf"/>
</dbReference>
<dbReference type="SMART" id="SM00530">
    <property type="entry name" value="HTH_XRE"/>
    <property type="match status" value="1"/>
</dbReference>
<feature type="domain" description="HTH cro/C1-type" evidence="4">
    <location>
        <begin position="27"/>
        <end position="81"/>
    </location>
</feature>
<dbReference type="RefSeq" id="WP_083127889.1">
    <property type="nucleotide sequence ID" value="NZ_MVIM01000014.1"/>
</dbReference>
<dbReference type="SUPFAM" id="SSF47413">
    <property type="entry name" value="lambda repressor-like DNA-binding domains"/>
    <property type="match status" value="1"/>
</dbReference>
<reference evidence="5 6" key="1">
    <citation type="submission" date="2017-02" db="EMBL/GenBank/DDBJ databases">
        <title>The new phylogeny of genus Mycobacterium.</title>
        <authorList>
            <person name="Tortoli E."/>
            <person name="Trovato A."/>
            <person name="Cirillo D.M."/>
        </authorList>
    </citation>
    <scope>NUCLEOTIDE SEQUENCE [LARGE SCALE GENOMIC DNA]</scope>
    <source>
        <strain evidence="5 6">DSM 44338</strain>
    </source>
</reference>
<dbReference type="InterPro" id="IPR050807">
    <property type="entry name" value="TransReg_Diox_bact_type"/>
</dbReference>
<name>A0A1X0JKH9_9MYCO</name>
<evidence type="ECO:0000256" key="3">
    <source>
        <dbReference type="ARBA" id="ARBA00023163"/>
    </source>
</evidence>
<dbReference type="Proteomes" id="UP000192411">
    <property type="component" value="Unassembled WGS sequence"/>
</dbReference>
<dbReference type="STRING" id="75922.BST47_22550"/>
<dbReference type="Gene3D" id="1.10.260.40">
    <property type="entry name" value="lambda repressor-like DNA-binding domains"/>
    <property type="match status" value="1"/>
</dbReference>
<evidence type="ECO:0000259" key="4">
    <source>
        <dbReference type="PROSITE" id="PS50943"/>
    </source>
</evidence>
<dbReference type="InterPro" id="IPR001387">
    <property type="entry name" value="Cro/C1-type_HTH"/>
</dbReference>
<organism evidence="5 6">
    <name type="scientific">Mycolicibacterium tusciae</name>
    <dbReference type="NCBI Taxonomy" id="75922"/>
    <lineage>
        <taxon>Bacteria</taxon>
        <taxon>Bacillati</taxon>
        <taxon>Actinomycetota</taxon>
        <taxon>Actinomycetes</taxon>
        <taxon>Mycobacteriales</taxon>
        <taxon>Mycobacteriaceae</taxon>
        <taxon>Mycolicibacterium</taxon>
    </lineage>
</organism>
<dbReference type="EMBL" id="MVIM01000014">
    <property type="protein sequence ID" value="ORB62777.1"/>
    <property type="molecule type" value="Genomic_DNA"/>
</dbReference>
<keyword evidence="2" id="KW-0238">DNA-binding</keyword>
<keyword evidence="3" id="KW-0804">Transcription</keyword>
<sequence>MPTRPSQNDPKRVVAWQRRRRQVGTRIQALRIDRDLTQEQLAQLSGVSRNVLMDVEHGRRGILHERLFDIAKALGVSAADLLEGIR</sequence>
<proteinExistence type="predicted"/>
<comment type="caution">
    <text evidence="5">The sequence shown here is derived from an EMBL/GenBank/DDBJ whole genome shotgun (WGS) entry which is preliminary data.</text>
</comment>
<dbReference type="OrthoDB" id="5148209at2"/>
<keyword evidence="1" id="KW-0805">Transcription regulation</keyword>
<dbReference type="AlphaFoldDB" id="A0A1X0JKH9"/>
<dbReference type="GO" id="GO:0005829">
    <property type="term" value="C:cytosol"/>
    <property type="evidence" value="ECO:0007669"/>
    <property type="project" value="TreeGrafter"/>
</dbReference>
<gene>
    <name evidence="5" type="ORF">BST47_22550</name>
</gene>
<accession>A0A1X0JKH9</accession>
<dbReference type="GO" id="GO:0003700">
    <property type="term" value="F:DNA-binding transcription factor activity"/>
    <property type="evidence" value="ECO:0007669"/>
    <property type="project" value="TreeGrafter"/>
</dbReference>
<dbReference type="PANTHER" id="PTHR46797:SF23">
    <property type="entry name" value="HTH-TYPE TRANSCRIPTIONAL REGULATOR SUTR"/>
    <property type="match status" value="1"/>
</dbReference>
<dbReference type="GO" id="GO:0003677">
    <property type="term" value="F:DNA binding"/>
    <property type="evidence" value="ECO:0007669"/>
    <property type="project" value="UniProtKB-KW"/>
</dbReference>
<dbReference type="PANTHER" id="PTHR46797">
    <property type="entry name" value="HTH-TYPE TRANSCRIPTIONAL REGULATOR"/>
    <property type="match status" value="1"/>
</dbReference>
<evidence type="ECO:0000256" key="1">
    <source>
        <dbReference type="ARBA" id="ARBA00023015"/>
    </source>
</evidence>
<evidence type="ECO:0000313" key="5">
    <source>
        <dbReference type="EMBL" id="ORB62777.1"/>
    </source>
</evidence>
<dbReference type="Pfam" id="PF01381">
    <property type="entry name" value="HTH_3"/>
    <property type="match status" value="1"/>
</dbReference>
<dbReference type="CDD" id="cd00093">
    <property type="entry name" value="HTH_XRE"/>
    <property type="match status" value="1"/>
</dbReference>